<accession>A0A8A2VGZ4</accession>
<dbReference type="SUPFAM" id="SSF88659">
    <property type="entry name" value="Sigma3 and sigma4 domains of RNA polymerase sigma factors"/>
    <property type="match status" value="1"/>
</dbReference>
<dbReference type="EMBL" id="CP071462">
    <property type="protein sequence ID" value="QSW99675.1"/>
    <property type="molecule type" value="Genomic_DNA"/>
</dbReference>
<name>A0A8A2VGZ4_9EURY</name>
<proteinExistence type="predicted"/>
<dbReference type="Pfam" id="PF04967">
    <property type="entry name" value="HTH_10"/>
    <property type="match status" value="1"/>
</dbReference>
<dbReference type="AlphaFoldDB" id="A0A8A2VGZ4"/>
<reference evidence="6 7" key="1">
    <citation type="submission" date="2021-03" db="EMBL/GenBank/DDBJ databases">
        <title>Haloterrigena longa sp. nov. and Haloterrigena limicola sp. nov., extremely halophilic archaea isolated from a salt lake.</title>
        <authorList>
            <person name="Henglin C."/>
        </authorList>
    </citation>
    <scope>NUCLEOTIDE SEQUENCE [LARGE SCALE GENOMIC DNA]</scope>
    <source>
        <strain evidence="6 7">KZCA68</strain>
    </source>
</reference>
<sequence>MDCEREQCRGGEGRAPMSRSRSEKNAVEVEFRVDDPSYPFVDASRTEDCRLDLEVIFPHSEDGFVEYFTLEGGHPERILNVVDGCDDVDAELIARHDDGGRLRFHVRERCVAITTVEFGAIPRVVEAKGGSGRVVAEVASPFAATKLVDRFEREHPTATVEGYRSRSRSTPLLTHHDFTQTIVDSLTDRQREVFLTAYMNGYYDWPRKHEAAELAEKLGISPATFSQHLRTAQGKIFSRLLGTNDEGVFVE</sequence>
<dbReference type="Gene3D" id="1.10.10.10">
    <property type="entry name" value="Winged helix-like DNA-binding domain superfamily/Winged helix DNA-binding domain"/>
    <property type="match status" value="1"/>
</dbReference>
<feature type="domain" description="Bacterioopsin transcriptional activator GAF and HTH associated" evidence="5">
    <location>
        <begin position="26"/>
        <end position="170"/>
    </location>
</feature>
<keyword evidence="7" id="KW-1185">Reference proteome</keyword>
<dbReference type="Pfam" id="PF15915">
    <property type="entry name" value="BAT"/>
    <property type="match status" value="1"/>
</dbReference>
<protein>
    <submittedName>
        <fullName evidence="6">Helix-turn-helix domain-containing protein</fullName>
    </submittedName>
</protein>
<evidence type="ECO:0000256" key="1">
    <source>
        <dbReference type="ARBA" id="ARBA00023015"/>
    </source>
</evidence>
<feature type="compositionally biased region" description="Basic and acidic residues" evidence="3">
    <location>
        <begin position="1"/>
        <end position="12"/>
    </location>
</feature>
<evidence type="ECO:0000259" key="5">
    <source>
        <dbReference type="Pfam" id="PF15915"/>
    </source>
</evidence>
<gene>
    <name evidence="6" type="ORF">J0X25_01550</name>
</gene>
<dbReference type="Proteomes" id="UP000663203">
    <property type="component" value="Chromosome"/>
</dbReference>
<evidence type="ECO:0000256" key="3">
    <source>
        <dbReference type="SAM" id="MobiDB-lite"/>
    </source>
</evidence>
<dbReference type="PANTHER" id="PTHR34236:SF1">
    <property type="entry name" value="DIMETHYL SULFOXIDE REDUCTASE TRANSCRIPTIONAL ACTIVATOR"/>
    <property type="match status" value="1"/>
</dbReference>
<evidence type="ECO:0000259" key="4">
    <source>
        <dbReference type="Pfam" id="PF04967"/>
    </source>
</evidence>
<dbReference type="InterPro" id="IPR036388">
    <property type="entry name" value="WH-like_DNA-bd_sf"/>
</dbReference>
<dbReference type="InterPro" id="IPR007050">
    <property type="entry name" value="HTH_bacterioopsin"/>
</dbReference>
<dbReference type="InterPro" id="IPR031803">
    <property type="entry name" value="BAT_GAF/HTH-assoc"/>
</dbReference>
<evidence type="ECO:0000313" key="6">
    <source>
        <dbReference type="EMBL" id="QSW99675.1"/>
    </source>
</evidence>
<keyword evidence="1" id="KW-0805">Transcription regulation</keyword>
<keyword evidence="2" id="KW-0804">Transcription</keyword>
<dbReference type="PANTHER" id="PTHR34236">
    <property type="entry name" value="DIMETHYL SULFOXIDE REDUCTASE TRANSCRIPTIONAL ACTIVATOR"/>
    <property type="match status" value="1"/>
</dbReference>
<dbReference type="InterPro" id="IPR013324">
    <property type="entry name" value="RNA_pol_sigma_r3/r4-like"/>
</dbReference>
<evidence type="ECO:0000313" key="7">
    <source>
        <dbReference type="Proteomes" id="UP000663203"/>
    </source>
</evidence>
<feature type="domain" description="HTH bat-type" evidence="4">
    <location>
        <begin position="186"/>
        <end position="237"/>
    </location>
</feature>
<dbReference type="KEGG" id="hakz:J0X25_01550"/>
<evidence type="ECO:0000256" key="2">
    <source>
        <dbReference type="ARBA" id="ARBA00023163"/>
    </source>
</evidence>
<organism evidence="6 7">
    <name type="scientific">Haloterrigena alkaliphila</name>
    <dbReference type="NCBI Taxonomy" id="2816475"/>
    <lineage>
        <taxon>Archaea</taxon>
        <taxon>Methanobacteriati</taxon>
        <taxon>Methanobacteriota</taxon>
        <taxon>Stenosarchaea group</taxon>
        <taxon>Halobacteria</taxon>
        <taxon>Halobacteriales</taxon>
        <taxon>Natrialbaceae</taxon>
        <taxon>Haloterrigena</taxon>
    </lineage>
</organism>
<feature type="region of interest" description="Disordered" evidence="3">
    <location>
        <begin position="1"/>
        <end position="21"/>
    </location>
</feature>